<evidence type="ECO:0000259" key="2">
    <source>
        <dbReference type="PROSITE" id="PS51785"/>
    </source>
</evidence>
<keyword evidence="3" id="KW-0269">Exonuclease</keyword>
<evidence type="ECO:0000313" key="4">
    <source>
        <dbReference type="Proteomes" id="UP001203880"/>
    </source>
</evidence>
<dbReference type="PROSITE" id="PS51784">
    <property type="entry name" value="EXOI_SH3"/>
    <property type="match status" value="1"/>
</dbReference>
<dbReference type="InterPro" id="IPR012337">
    <property type="entry name" value="RNaseH-like_sf"/>
</dbReference>
<gene>
    <name evidence="3" type="ORF">M3P21_19710</name>
</gene>
<dbReference type="InterPro" id="IPR023607">
    <property type="entry name" value="Exodeoxyribonuclease_I"/>
</dbReference>
<feature type="domain" description="ExoI SH3-like" evidence="1">
    <location>
        <begin position="194"/>
        <end position="333"/>
    </location>
</feature>
<name>A0ABT0Q7I3_9RHOB</name>
<organism evidence="3 4">
    <name type="scientific">Ruegeria spongiae</name>
    <dbReference type="NCBI Taxonomy" id="2942209"/>
    <lineage>
        <taxon>Bacteria</taxon>
        <taxon>Pseudomonadati</taxon>
        <taxon>Pseudomonadota</taxon>
        <taxon>Alphaproteobacteria</taxon>
        <taxon>Rhodobacterales</taxon>
        <taxon>Roseobacteraceae</taxon>
        <taxon>Ruegeria</taxon>
    </lineage>
</organism>
<feature type="domain" description="ExoI C-terminal" evidence="2">
    <location>
        <begin position="338"/>
        <end position="459"/>
    </location>
</feature>
<comment type="caution">
    <text evidence="3">The sequence shown here is derived from an EMBL/GenBank/DDBJ whole genome shotgun (WGS) entry which is preliminary data.</text>
</comment>
<keyword evidence="3" id="KW-0378">Hydrolase</keyword>
<protein>
    <submittedName>
        <fullName evidence="3">Exonuclease domain-containing protein</fullName>
    </submittedName>
</protein>
<keyword evidence="4" id="KW-1185">Reference proteome</keyword>
<dbReference type="Gene3D" id="3.30.420.10">
    <property type="entry name" value="Ribonuclease H-like superfamily/Ribonuclease H"/>
    <property type="match status" value="1"/>
</dbReference>
<sequence length="468" mass="53456">MAFVFFDTETTGLHKGFDQIVHFAAIKTDENLSEIERFEIRSRLNPNVVPHPEALAVTGLPIEQLINKEQPSHYEMMRNVEAKLYSWSPSIFLGYNSIKFDEEMLRYALFQTLHPAYLTSFHNNGRNDVLSLALAAYAIAQDAIAVSLRDDGTPIFRLAELAAANGISVSSAHNAMSDAETTLFLCKRIMRQCPELWQRFVRFSSKAAVSEFISTEEGFLLTEIYKNRAYHTPVAFIGEDPNPGNGRLCIDLRLNFDELASLTTQELHALLSRKPCPIRRIQTNTGPTITPLWEAEEGLLGDLGIDALEDRASTIADDDELKHRLVEVYSNSREPFAEPTHIEEKLHGIWLSDADSARARQFHKTPWPDRYEIIQTMEDERLREFGTRLIFFEARSCLPKEVVDRLDRETAERLAHPDDKPMSLRRCLDEIRKLEETRNGDQPMPDILNGFREYVTNRKARVSAFLNG</sequence>
<dbReference type="InterPro" id="IPR058561">
    <property type="entry name" value="Exonuc_1_C"/>
</dbReference>
<dbReference type="PANTHER" id="PTHR30231:SF41">
    <property type="entry name" value="DNA POLYMERASE III SUBUNIT EPSILON"/>
    <property type="match status" value="1"/>
</dbReference>
<proteinExistence type="predicted"/>
<dbReference type="Gene3D" id="3.30.1520.20">
    <property type="entry name" value="Exonuclease ExoI, domain 2"/>
    <property type="match status" value="1"/>
</dbReference>
<dbReference type="SUPFAM" id="SSF53098">
    <property type="entry name" value="Ribonuclease H-like"/>
    <property type="match status" value="1"/>
</dbReference>
<dbReference type="EMBL" id="JAMFMB010000036">
    <property type="protein sequence ID" value="MCL6285757.1"/>
    <property type="molecule type" value="Genomic_DNA"/>
</dbReference>
<dbReference type="PANTHER" id="PTHR30231">
    <property type="entry name" value="DNA POLYMERASE III SUBUNIT EPSILON"/>
    <property type="match status" value="1"/>
</dbReference>
<dbReference type="Pfam" id="PF00929">
    <property type="entry name" value="RNase_T"/>
    <property type="match status" value="1"/>
</dbReference>
<dbReference type="PROSITE" id="PS51785">
    <property type="entry name" value="EXOI_C"/>
    <property type="match status" value="1"/>
</dbReference>
<accession>A0ABT0Q7I3</accession>
<dbReference type="InterPro" id="IPR013520">
    <property type="entry name" value="Ribonucl_H"/>
</dbReference>
<dbReference type="InterPro" id="IPR036397">
    <property type="entry name" value="RNaseH_sf"/>
</dbReference>
<reference evidence="3" key="1">
    <citation type="submission" date="2022-05" db="EMBL/GenBank/DDBJ databases">
        <authorList>
            <person name="Park J.-S."/>
        </authorList>
    </citation>
    <scope>NUCLEOTIDE SEQUENCE</scope>
    <source>
        <strain evidence="3">2012CJ41-6</strain>
    </source>
</reference>
<evidence type="ECO:0000313" key="3">
    <source>
        <dbReference type="EMBL" id="MCL6285757.1"/>
    </source>
</evidence>
<dbReference type="GO" id="GO:0004527">
    <property type="term" value="F:exonuclease activity"/>
    <property type="evidence" value="ECO:0007669"/>
    <property type="project" value="UniProtKB-KW"/>
</dbReference>
<dbReference type="InterPro" id="IPR038649">
    <property type="entry name" value="EXOI_SH3_sf"/>
</dbReference>
<dbReference type="PIRSF" id="PIRSF000977">
    <property type="entry name" value="Exodeoxyribonuclease_I"/>
    <property type="match status" value="1"/>
</dbReference>
<dbReference type="InterPro" id="IPR034747">
    <property type="entry name" value="EXOI_SH3"/>
</dbReference>
<dbReference type="SMART" id="SM00479">
    <property type="entry name" value="EXOIII"/>
    <property type="match status" value="1"/>
</dbReference>
<evidence type="ECO:0000259" key="1">
    <source>
        <dbReference type="PROSITE" id="PS51784"/>
    </source>
</evidence>
<dbReference type="RefSeq" id="WP_249712865.1">
    <property type="nucleotide sequence ID" value="NZ_JAMFMB010000036.1"/>
</dbReference>
<keyword evidence="3" id="KW-0540">Nuclease</keyword>
<dbReference type="Proteomes" id="UP001203880">
    <property type="component" value="Unassembled WGS sequence"/>
</dbReference>